<dbReference type="InterPro" id="IPR035994">
    <property type="entry name" value="Nucleoside_phosphorylase_sf"/>
</dbReference>
<sequence>MTKIGIIGGSGLDDPDILKNPETVHVSTRFGDPSSPLRCGRIEGVETVILARHGNSHQYSPAQVNNRANISALKEIGVTHIIATTACGSLKEEIDRGHLVVLDQFIDFTRFRKNTFHDSFANGAKHVAMAAPFDSELRQRLYGTASSLNLPVHRKGCVVTIEGPRFSTVAESNMFRMWGADVINMSTAPEAILANEAEIPYGAVAMSTDYDCWKQGEEPVTWDEILAVFNKNASNVTSLLIEVVKGFSRK</sequence>
<feature type="domain" description="Nucleoside phosphorylase" evidence="4">
    <location>
        <begin position="3"/>
        <end position="244"/>
    </location>
</feature>
<dbReference type="PANTHER" id="PTHR42679">
    <property type="entry name" value="S-METHYL-5'-THIOADENOSINE PHOSPHORYLASE"/>
    <property type="match status" value="1"/>
</dbReference>
<comment type="miscellaneous">
    <text evidence="3">Although this enzyme belongs to the family of MTA phosphorylases based on sequence homology, it lacks several conserved amino acids in the substrate binding pocket that confer specificity towards MTA.</text>
</comment>
<comment type="pathway">
    <text evidence="3">Purine metabolism; purine nucleoside salvage.</text>
</comment>
<dbReference type="Pfam" id="PF01048">
    <property type="entry name" value="PNP_UDP_1"/>
    <property type="match status" value="1"/>
</dbReference>
<dbReference type="OrthoDB" id="1523230at2"/>
<keyword evidence="2 3" id="KW-0808">Transferase</keyword>
<reference evidence="5 6" key="1">
    <citation type="submission" date="2016-10" db="EMBL/GenBank/DDBJ databases">
        <authorList>
            <person name="de Groot N.N."/>
        </authorList>
    </citation>
    <scope>NUCLEOTIDE SEQUENCE [LARGE SCALE GENOMIC DNA]</scope>
    <source>
        <strain evidence="5 6">DSM 12130</strain>
    </source>
</reference>
<comment type="catalytic activity">
    <reaction evidence="3">
        <text>a purine D-ribonucleoside + phosphate = a purine nucleobase + alpha-D-ribose 1-phosphate</text>
        <dbReference type="Rhea" id="RHEA:19805"/>
        <dbReference type="ChEBI" id="CHEBI:26386"/>
        <dbReference type="ChEBI" id="CHEBI:43474"/>
        <dbReference type="ChEBI" id="CHEBI:57720"/>
        <dbReference type="ChEBI" id="CHEBI:142355"/>
        <dbReference type="EC" id="2.4.2.1"/>
    </reaction>
</comment>
<comment type="subunit">
    <text evidence="3">Homohexamer. Dimer of a homotrimer.</text>
</comment>
<comment type="function">
    <text evidence="3">Purine nucleoside phosphorylase involved in purine salvage.</text>
</comment>
<dbReference type="Proteomes" id="UP000199073">
    <property type="component" value="Unassembled WGS sequence"/>
</dbReference>
<feature type="binding site" evidence="3">
    <location>
        <position position="185"/>
    </location>
    <ligand>
        <name>substrate</name>
    </ligand>
</feature>
<organism evidence="5 6">
    <name type="scientific">Desulforhopalus singaporensis</name>
    <dbReference type="NCBI Taxonomy" id="91360"/>
    <lineage>
        <taxon>Bacteria</taxon>
        <taxon>Pseudomonadati</taxon>
        <taxon>Thermodesulfobacteriota</taxon>
        <taxon>Desulfobulbia</taxon>
        <taxon>Desulfobulbales</taxon>
        <taxon>Desulfocapsaceae</taxon>
        <taxon>Desulforhopalus</taxon>
    </lineage>
</organism>
<dbReference type="InterPro" id="IPR000845">
    <property type="entry name" value="Nucleoside_phosphorylase_d"/>
</dbReference>
<dbReference type="CDD" id="cd09010">
    <property type="entry name" value="MTAP_SsMTAPII_like_MTIP"/>
    <property type="match status" value="1"/>
</dbReference>
<dbReference type="InterPro" id="IPR010044">
    <property type="entry name" value="MTAP"/>
</dbReference>
<feature type="site" description="Important for substrate specificity" evidence="3">
    <location>
        <position position="167"/>
    </location>
</feature>
<dbReference type="PANTHER" id="PTHR42679:SF2">
    <property type="entry name" value="S-METHYL-5'-THIOADENOSINE PHOSPHORYLASE"/>
    <property type="match status" value="1"/>
</dbReference>
<keyword evidence="6" id="KW-1185">Reference proteome</keyword>
<comment type="similarity">
    <text evidence="3">Belongs to the PNP/MTAP phosphorylase family. MTAP subfamily.</text>
</comment>
<dbReference type="NCBIfam" id="TIGR01694">
    <property type="entry name" value="MTAP"/>
    <property type="match status" value="1"/>
</dbReference>
<feature type="binding site" evidence="3">
    <location>
        <position position="10"/>
    </location>
    <ligand>
        <name>phosphate</name>
        <dbReference type="ChEBI" id="CHEBI:43474"/>
    </ligand>
</feature>
<dbReference type="GO" id="GO:0006166">
    <property type="term" value="P:purine ribonucleoside salvage"/>
    <property type="evidence" value="ECO:0007669"/>
    <property type="project" value="UniProtKB-UniRule"/>
</dbReference>
<keyword evidence="1 3" id="KW-0328">Glycosyltransferase</keyword>
<dbReference type="Gene3D" id="3.40.50.1580">
    <property type="entry name" value="Nucleoside phosphorylase domain"/>
    <property type="match status" value="1"/>
</dbReference>
<feature type="binding site" evidence="3">
    <location>
        <begin position="209"/>
        <end position="211"/>
    </location>
    <ligand>
        <name>substrate</name>
    </ligand>
</feature>
<dbReference type="EMBL" id="FNJI01000025">
    <property type="protein sequence ID" value="SDP55981.1"/>
    <property type="molecule type" value="Genomic_DNA"/>
</dbReference>
<gene>
    <name evidence="5" type="ORF">SAMN05660330_03201</name>
</gene>
<evidence type="ECO:0000259" key="4">
    <source>
        <dbReference type="Pfam" id="PF01048"/>
    </source>
</evidence>
<keyword evidence="3" id="KW-0660">Purine salvage</keyword>
<dbReference type="InterPro" id="IPR018099">
    <property type="entry name" value="Purine_phosphorylase-2_CS"/>
</dbReference>
<dbReference type="STRING" id="91360.SAMN05660330_03201"/>
<feature type="site" description="Important for substrate specificity" evidence="3">
    <location>
        <position position="222"/>
    </location>
</feature>
<feature type="binding site" evidence="3">
    <location>
        <begin position="85"/>
        <end position="86"/>
    </location>
    <ligand>
        <name>phosphate</name>
        <dbReference type="ChEBI" id="CHEBI:43474"/>
    </ligand>
</feature>
<evidence type="ECO:0000313" key="6">
    <source>
        <dbReference type="Proteomes" id="UP000199073"/>
    </source>
</evidence>
<name>A0A1H0TQ80_9BACT</name>
<evidence type="ECO:0000256" key="3">
    <source>
        <dbReference type="HAMAP-Rule" id="MF_01963"/>
    </source>
</evidence>
<dbReference type="AlphaFoldDB" id="A0A1H0TQ80"/>
<dbReference type="HAMAP" id="MF_01963">
    <property type="entry name" value="MTAP"/>
    <property type="match status" value="1"/>
</dbReference>
<evidence type="ECO:0000313" key="5">
    <source>
        <dbReference type="EMBL" id="SDP55981.1"/>
    </source>
</evidence>
<evidence type="ECO:0000256" key="2">
    <source>
        <dbReference type="ARBA" id="ARBA00022679"/>
    </source>
</evidence>
<dbReference type="GO" id="GO:0005829">
    <property type="term" value="C:cytosol"/>
    <property type="evidence" value="ECO:0007669"/>
    <property type="project" value="TreeGrafter"/>
</dbReference>
<dbReference type="PROSITE" id="PS01240">
    <property type="entry name" value="PNP_MTAP_2"/>
    <property type="match status" value="1"/>
</dbReference>
<protein>
    <recommendedName>
        <fullName evidence="3">Purine nucleoside phosphorylase</fullName>
        <shortName evidence="3">PNP</shortName>
        <ecNumber evidence="3">2.4.2.1</ecNumber>
    </recommendedName>
</protein>
<feature type="binding site" evidence="3">
    <location>
        <begin position="52"/>
        <end position="53"/>
    </location>
    <ligand>
        <name>phosphate</name>
        <dbReference type="ChEBI" id="CHEBI:43474"/>
    </ligand>
</feature>
<proteinExistence type="inferred from homology"/>
<dbReference type="SUPFAM" id="SSF53167">
    <property type="entry name" value="Purine and uridine phosphorylases"/>
    <property type="match status" value="1"/>
</dbReference>
<accession>A0A1H0TQ80</accession>
<dbReference type="RefSeq" id="WP_092224618.1">
    <property type="nucleotide sequence ID" value="NZ_FNJI01000025.1"/>
</dbReference>
<dbReference type="UniPathway" id="UPA00606"/>
<dbReference type="GO" id="GO:0019509">
    <property type="term" value="P:L-methionine salvage from methylthioadenosine"/>
    <property type="evidence" value="ECO:0007669"/>
    <property type="project" value="TreeGrafter"/>
</dbReference>
<dbReference type="EC" id="2.4.2.1" evidence="3"/>
<evidence type="ECO:0000256" key="1">
    <source>
        <dbReference type="ARBA" id="ARBA00022676"/>
    </source>
</evidence>
<dbReference type="GO" id="GO:0017061">
    <property type="term" value="F:S-methyl-5-thioadenosine phosphorylase activity"/>
    <property type="evidence" value="ECO:0007669"/>
    <property type="project" value="InterPro"/>
</dbReference>
<feature type="binding site" evidence="3">
    <location>
        <position position="186"/>
    </location>
    <ligand>
        <name>phosphate</name>
        <dbReference type="ChEBI" id="CHEBI:43474"/>
    </ligand>
</feature>